<accession>A0A7S8C9T3</accession>
<dbReference type="InterPro" id="IPR024488">
    <property type="entry name" value="DUF2777"/>
</dbReference>
<dbReference type="Pfam" id="PF10949">
    <property type="entry name" value="DUF2777"/>
    <property type="match status" value="1"/>
</dbReference>
<dbReference type="RefSeq" id="WP_239673557.1">
    <property type="nucleotide sequence ID" value="NZ_CP049742.1"/>
</dbReference>
<gene>
    <name evidence="1" type="ORF">G8O30_03210</name>
</gene>
<dbReference type="KEGG" id="mcui:G8O30_03210"/>
<dbReference type="EMBL" id="CP049742">
    <property type="protein sequence ID" value="QPC46035.1"/>
    <property type="molecule type" value="Genomic_DNA"/>
</dbReference>
<organism evidence="1 2">
    <name type="scientific">Mangrovibacillus cuniculi</name>
    <dbReference type="NCBI Taxonomy" id="2593652"/>
    <lineage>
        <taxon>Bacteria</taxon>
        <taxon>Bacillati</taxon>
        <taxon>Bacillota</taxon>
        <taxon>Bacilli</taxon>
        <taxon>Bacillales</taxon>
        <taxon>Bacillaceae</taxon>
        <taxon>Mangrovibacillus</taxon>
    </lineage>
</organism>
<proteinExistence type="predicted"/>
<protein>
    <submittedName>
        <fullName evidence="1">DUF2777 family protein</fullName>
    </submittedName>
</protein>
<sequence length="187" mass="21814">MNTKERLKLIEQQRRSILEGQIEDIETFGLAFVDESSDEFISLHELVGQKIEVFHQNSWLLGTIQSDLSIHTLSDTIYLQEGTKAKLKKPLPFSLTELLFQLPADIFVQFLTSLNNLGFSIYDCIYSHNFLSYLSKARQKQGVNFMTFDNGEEICVVQHHFSYYMKQRDRFEFTNSTGRRLVIEKKS</sequence>
<evidence type="ECO:0000313" key="1">
    <source>
        <dbReference type="EMBL" id="QPC46035.1"/>
    </source>
</evidence>
<reference evidence="1 2" key="1">
    <citation type="submission" date="2019-07" db="EMBL/GenBank/DDBJ databases">
        <title>Genome sequence of 2 isolates from Red Sea Mangroves.</title>
        <authorList>
            <person name="Sefrji F."/>
            <person name="Michoud G."/>
            <person name="Merlino G."/>
            <person name="Daffonchio D."/>
        </authorList>
    </citation>
    <scope>NUCLEOTIDE SEQUENCE [LARGE SCALE GENOMIC DNA]</scope>
    <source>
        <strain evidence="1 2">R1DC41</strain>
    </source>
</reference>
<dbReference type="Proteomes" id="UP000593626">
    <property type="component" value="Chromosome"/>
</dbReference>
<dbReference type="AlphaFoldDB" id="A0A7S8C9T3"/>
<evidence type="ECO:0000313" key="2">
    <source>
        <dbReference type="Proteomes" id="UP000593626"/>
    </source>
</evidence>
<name>A0A7S8C9T3_9BACI</name>
<keyword evidence="2" id="KW-1185">Reference proteome</keyword>